<dbReference type="Proteomes" id="UP000176037">
    <property type="component" value="Unassembled WGS sequence"/>
</dbReference>
<accession>A0A1E8FJE6</accession>
<evidence type="ECO:0000313" key="2">
    <source>
        <dbReference type="Proteomes" id="UP000176037"/>
    </source>
</evidence>
<dbReference type="RefSeq" id="WP_070174978.1">
    <property type="nucleotide sequence ID" value="NZ_BMJR01000008.1"/>
</dbReference>
<evidence type="ECO:0008006" key="3">
    <source>
        <dbReference type="Google" id="ProtNLM"/>
    </source>
</evidence>
<organism evidence="1 2">
    <name type="scientific">Alteromonas lipolytica</name>
    <dbReference type="NCBI Taxonomy" id="1856405"/>
    <lineage>
        <taxon>Bacteria</taxon>
        <taxon>Pseudomonadati</taxon>
        <taxon>Pseudomonadota</taxon>
        <taxon>Gammaproteobacteria</taxon>
        <taxon>Alteromonadales</taxon>
        <taxon>Alteromonadaceae</taxon>
        <taxon>Alteromonas/Salinimonas group</taxon>
        <taxon>Alteromonas</taxon>
    </lineage>
</organism>
<gene>
    <name evidence="1" type="ORF">BFC17_10655</name>
</gene>
<comment type="caution">
    <text evidence="1">The sequence shown here is derived from an EMBL/GenBank/DDBJ whole genome shotgun (WGS) entry which is preliminary data.</text>
</comment>
<dbReference type="InterPro" id="IPR029033">
    <property type="entry name" value="His_PPase_superfam"/>
</dbReference>
<dbReference type="STRING" id="1856405.BFC17_10655"/>
<name>A0A1E8FJE6_9ALTE</name>
<proteinExistence type="predicted"/>
<dbReference type="AlphaFoldDB" id="A0A1E8FJE6"/>
<dbReference type="Gene3D" id="3.40.50.1240">
    <property type="entry name" value="Phosphoglycerate mutase-like"/>
    <property type="match status" value="1"/>
</dbReference>
<keyword evidence="2" id="KW-1185">Reference proteome</keyword>
<sequence length="182" mass="21070">MEIVLVRHGKPVNSINSRVDSAGFAKWVRRYNHSVVSDFSRPQPGVMQAFAHHYRVASDLPRAVHSCVIATGQAPQSVSKLYREMEIPRYKLPFSMRAWSWVYLNRLLWVAGKPGPFESYQEARERAREATESLVSLAETHEQVVLFAHGFFNLHLRRYLQQAGWQLQEKSGKFWGVTRLCR</sequence>
<dbReference type="OrthoDB" id="9156506at2"/>
<protein>
    <recommendedName>
        <fullName evidence="3">Phosphoglycerate mutase</fullName>
    </recommendedName>
</protein>
<reference evidence="1 2" key="1">
    <citation type="submission" date="2016-09" db="EMBL/GenBank/DDBJ databases">
        <title>Alteromonas lipolytica, a new species isolated from sea water.</title>
        <authorList>
            <person name="Wu Y.-H."/>
            <person name="Cheng H."/>
            <person name="Xu X.-W."/>
        </authorList>
    </citation>
    <scope>NUCLEOTIDE SEQUENCE [LARGE SCALE GENOMIC DNA]</scope>
    <source>
        <strain evidence="1 2">JW12</strain>
    </source>
</reference>
<dbReference type="InterPro" id="IPR013078">
    <property type="entry name" value="His_Pase_superF_clade-1"/>
</dbReference>
<dbReference type="SUPFAM" id="SSF53254">
    <property type="entry name" value="Phosphoglycerate mutase-like"/>
    <property type="match status" value="1"/>
</dbReference>
<dbReference type="Pfam" id="PF00300">
    <property type="entry name" value="His_Phos_1"/>
    <property type="match status" value="1"/>
</dbReference>
<evidence type="ECO:0000313" key="1">
    <source>
        <dbReference type="EMBL" id="OFI35738.1"/>
    </source>
</evidence>
<dbReference type="EMBL" id="MJIC01000006">
    <property type="protein sequence ID" value="OFI35738.1"/>
    <property type="molecule type" value="Genomic_DNA"/>
</dbReference>